<dbReference type="AlphaFoldDB" id="A0AAN6JXU0"/>
<name>A0AAN6JXU0_9PEZI</name>
<proteinExistence type="predicted"/>
<sequence length="128" mass="14198">DELDDELEDELEVDVVVVTDALDELKWLDVDTDDVLVPVVEELLLALTRLLIEVAELLELVDMPGIPLMLMLMLILILEELARLVDGTPELEALLPEDDAPELVVEGATVPEEPDMLVEVTLAYDVVI</sequence>
<dbReference type="EMBL" id="JAUJLE010001549">
    <property type="protein sequence ID" value="KAK0948937.1"/>
    <property type="molecule type" value="Genomic_DNA"/>
</dbReference>
<organism evidence="1 2">
    <name type="scientific">Friedmanniomyces endolithicus</name>
    <dbReference type="NCBI Taxonomy" id="329885"/>
    <lineage>
        <taxon>Eukaryota</taxon>
        <taxon>Fungi</taxon>
        <taxon>Dikarya</taxon>
        <taxon>Ascomycota</taxon>
        <taxon>Pezizomycotina</taxon>
        <taxon>Dothideomycetes</taxon>
        <taxon>Dothideomycetidae</taxon>
        <taxon>Mycosphaerellales</taxon>
        <taxon>Teratosphaeriaceae</taxon>
        <taxon>Friedmanniomyces</taxon>
    </lineage>
</organism>
<dbReference type="Proteomes" id="UP001175353">
    <property type="component" value="Unassembled WGS sequence"/>
</dbReference>
<comment type="caution">
    <text evidence="1">The sequence shown here is derived from an EMBL/GenBank/DDBJ whole genome shotgun (WGS) entry which is preliminary data.</text>
</comment>
<keyword evidence="2" id="KW-1185">Reference proteome</keyword>
<accession>A0AAN6JXU0</accession>
<feature type="non-terminal residue" evidence="1">
    <location>
        <position position="1"/>
    </location>
</feature>
<evidence type="ECO:0000313" key="2">
    <source>
        <dbReference type="Proteomes" id="UP001175353"/>
    </source>
</evidence>
<gene>
    <name evidence="1" type="ORF">LTR91_026854</name>
</gene>
<evidence type="ECO:0000313" key="1">
    <source>
        <dbReference type="EMBL" id="KAK0948937.1"/>
    </source>
</evidence>
<reference evidence="1" key="1">
    <citation type="submission" date="2023-06" db="EMBL/GenBank/DDBJ databases">
        <title>Black Yeasts Isolated from many extreme environments.</title>
        <authorList>
            <person name="Coleine C."/>
            <person name="Stajich J.E."/>
            <person name="Selbmann L."/>
        </authorList>
    </citation>
    <scope>NUCLEOTIDE SEQUENCE</scope>
    <source>
        <strain evidence="1">CCFEE 5200</strain>
    </source>
</reference>
<protein>
    <submittedName>
        <fullName evidence="1">Uncharacterized protein</fullName>
    </submittedName>
</protein>
<feature type="non-terminal residue" evidence="1">
    <location>
        <position position="128"/>
    </location>
</feature>